<name>A0A5P6VNB8_PSEXY</name>
<dbReference type="AlphaFoldDB" id="A0A5P6VNB8"/>
<dbReference type="Proteomes" id="UP000327030">
    <property type="component" value="Chromosome 1"/>
</dbReference>
<protein>
    <submittedName>
        <fullName evidence="2">Glycosyl transferase family 2</fullName>
    </submittedName>
</protein>
<dbReference type="PANTHER" id="PTHR22916">
    <property type="entry name" value="GLYCOSYLTRANSFERASE"/>
    <property type="match status" value="1"/>
</dbReference>
<evidence type="ECO:0000259" key="1">
    <source>
        <dbReference type="Pfam" id="PF00535"/>
    </source>
</evidence>
<dbReference type="EMBL" id="CP043028">
    <property type="protein sequence ID" value="QFJ53902.1"/>
    <property type="molecule type" value="Genomic_DNA"/>
</dbReference>
<dbReference type="SUPFAM" id="SSF53448">
    <property type="entry name" value="Nucleotide-diphospho-sugar transferases"/>
    <property type="match status" value="1"/>
</dbReference>
<dbReference type="RefSeq" id="WP_151622399.1">
    <property type="nucleotide sequence ID" value="NZ_CP043028.1"/>
</dbReference>
<accession>A0A5P6VNB8</accession>
<organism evidence="2 3">
    <name type="scientific">Pseudobutyrivibrio xylanivorans</name>
    <dbReference type="NCBI Taxonomy" id="185007"/>
    <lineage>
        <taxon>Bacteria</taxon>
        <taxon>Bacillati</taxon>
        <taxon>Bacillota</taxon>
        <taxon>Clostridia</taxon>
        <taxon>Lachnospirales</taxon>
        <taxon>Lachnospiraceae</taxon>
        <taxon>Pseudobutyrivibrio</taxon>
    </lineage>
</organism>
<dbReference type="InterPro" id="IPR029044">
    <property type="entry name" value="Nucleotide-diphossugar_trans"/>
</dbReference>
<sequence length="321" mass="37013">MKDIAILLATYNGREYLRQQLDSLFKQTRQDFRLVIHDDGSTDGTAEIIKEYLEEYPERIEVFYGGSCGGAKENFLWMLDRVEADYYLMCDQDDVWFPEKLERSMETMVEAEDELAKLESIEVLPVCVFTDMMVTDDKLNVISDSFIRYIGRNPANIAYTQIIIDNPAAGCTMCFNRRLRDLVISLTPMIDSDNIPMHDALILEIAAIMGKVVPIDAPLVYYRQTGHNTMGAVTESDGDKANRNLEDIKGGSFFEKKRAFVNESRLFASELLVADWLPKDKKNVLMRFAKIGEKGKIKRMSFYAKNNFSRARHNLWFRLWV</sequence>
<evidence type="ECO:0000313" key="3">
    <source>
        <dbReference type="Proteomes" id="UP000327030"/>
    </source>
</evidence>
<evidence type="ECO:0000313" key="2">
    <source>
        <dbReference type="EMBL" id="QFJ53902.1"/>
    </source>
</evidence>
<dbReference type="CDD" id="cd04196">
    <property type="entry name" value="GT_2_like_d"/>
    <property type="match status" value="1"/>
</dbReference>
<dbReference type="InterPro" id="IPR001173">
    <property type="entry name" value="Glyco_trans_2-like"/>
</dbReference>
<proteinExistence type="predicted"/>
<dbReference type="OrthoDB" id="9802649at2"/>
<dbReference type="KEGG" id="pxv:FXF36_02975"/>
<dbReference type="Pfam" id="PF00535">
    <property type="entry name" value="Glycos_transf_2"/>
    <property type="match status" value="1"/>
</dbReference>
<dbReference type="GO" id="GO:0016758">
    <property type="term" value="F:hexosyltransferase activity"/>
    <property type="evidence" value="ECO:0007669"/>
    <property type="project" value="UniProtKB-ARBA"/>
</dbReference>
<gene>
    <name evidence="2" type="ORF">FXF36_02975</name>
</gene>
<dbReference type="PANTHER" id="PTHR22916:SF3">
    <property type="entry name" value="UDP-GLCNAC:BETAGAL BETA-1,3-N-ACETYLGLUCOSAMINYLTRANSFERASE-LIKE PROTEIN 1"/>
    <property type="match status" value="1"/>
</dbReference>
<reference evidence="3" key="1">
    <citation type="submission" date="2019-08" db="EMBL/GenBank/DDBJ databases">
        <title>Complete Genome Sequence of the Polysaccharide-Degrading Rumen Bacterium Pseudobutyrivibrio xylanivorans MA3014.</title>
        <authorList>
            <person name="Palevich N."/>
            <person name="Maclean P.H."/>
            <person name="Kelly W.J."/>
            <person name="Leahy S.C."/>
            <person name="Rakonjac J."/>
            <person name="Attwood G.T."/>
        </authorList>
    </citation>
    <scope>NUCLEOTIDE SEQUENCE [LARGE SCALE GENOMIC DNA]</scope>
    <source>
        <strain evidence="3">MA3014</strain>
    </source>
</reference>
<feature type="domain" description="Glycosyltransferase 2-like" evidence="1">
    <location>
        <begin position="6"/>
        <end position="113"/>
    </location>
</feature>
<keyword evidence="2" id="KW-0808">Transferase</keyword>
<dbReference type="Gene3D" id="3.90.550.10">
    <property type="entry name" value="Spore Coat Polysaccharide Biosynthesis Protein SpsA, Chain A"/>
    <property type="match status" value="1"/>
</dbReference>